<evidence type="ECO:0000313" key="4">
    <source>
        <dbReference type="Proteomes" id="UP000736328"/>
    </source>
</evidence>
<evidence type="ECO:0000259" key="2">
    <source>
        <dbReference type="Pfam" id="PF13860"/>
    </source>
</evidence>
<comment type="caution">
    <text evidence="3">The sequence shown here is derived from an EMBL/GenBank/DDBJ whole genome shotgun (WGS) entry which is preliminary data.</text>
</comment>
<accession>A0A933I7A4</accession>
<protein>
    <submittedName>
        <fullName evidence="3">T9SS type A sorting domain-containing protein</fullName>
    </submittedName>
</protein>
<gene>
    <name evidence="3" type="ORF">HY768_01675</name>
</gene>
<keyword evidence="1" id="KW-0732">Signal</keyword>
<dbReference type="EMBL" id="JACQXR010000018">
    <property type="protein sequence ID" value="MBI4725932.1"/>
    <property type="molecule type" value="Genomic_DNA"/>
</dbReference>
<name>A0A933I7A4_UNCT6</name>
<proteinExistence type="predicted"/>
<dbReference type="InterPro" id="IPR025965">
    <property type="entry name" value="FlgD/Vpr_Ig-like"/>
</dbReference>
<evidence type="ECO:0000256" key="1">
    <source>
        <dbReference type="SAM" id="SignalP"/>
    </source>
</evidence>
<dbReference type="Proteomes" id="UP000736328">
    <property type="component" value="Unassembled WGS sequence"/>
</dbReference>
<feature type="chain" id="PRO_5037289013" evidence="1">
    <location>
        <begin position="21"/>
        <end position="646"/>
    </location>
</feature>
<organism evidence="3 4">
    <name type="scientific">candidate division TA06 bacterium</name>
    <dbReference type="NCBI Taxonomy" id="2250710"/>
    <lineage>
        <taxon>Bacteria</taxon>
        <taxon>Bacteria division TA06</taxon>
    </lineage>
</organism>
<feature type="domain" description="FlgD/Vpr Ig-like" evidence="2">
    <location>
        <begin position="572"/>
        <end position="632"/>
    </location>
</feature>
<feature type="signal peptide" evidence="1">
    <location>
        <begin position="1"/>
        <end position="20"/>
    </location>
</feature>
<dbReference type="NCBIfam" id="TIGR04183">
    <property type="entry name" value="Por_Secre_tail"/>
    <property type="match status" value="1"/>
</dbReference>
<evidence type="ECO:0000313" key="3">
    <source>
        <dbReference type="EMBL" id="MBI4725932.1"/>
    </source>
</evidence>
<dbReference type="InterPro" id="IPR026444">
    <property type="entry name" value="Secre_tail"/>
</dbReference>
<sequence>MKREILILAGLVLITAPIFAAAPAGYTEVSALGSFAGVSEYATAGNWGRKLVKGSGSYLYLTYVDVNDSIRYAFSNNNGTDWYLRMSAIGHGYLPVIAVNPATNYPIILWLEGQSIKYSKNVPGAEPDWTSPVEIASIGNAGSGWGAPTLTVTSAGIAHYVWAWCDRSSIPINGYTISGISHGYFNVADDPATMTIEKETIGDGGDEGDFRSPSLAIDTYDTLHLVYRNGAGDISYCYRGPDGWADHKDNVSAREYGENCETPFAEFAGTEVWVAWAMDNPVYPGYYETRGRPRDIANPAKKEWYGTEGMSRSNSEDSRFPTIAYGTYGVYQDSVSDYWEVFYRKRLWEDNPAVNVSESPTVNSRYAHTVYWNAGGNGYLGILWTEGNGPACEVKFRRFEFTGAAAPAYEPEVGGAKASPFTLSRDGSKTYSPISIDYSYTELVYRLPYLNPLKKIQLVLVAYQNEPGAGEWQQRAYIDNTAERLIKFKPGVPETVKIWLPAASYKDDKEVILRVKRIKGDFAAIAHLGLYEFERDEETGGGAQLISALTTSPVAADLSLQNSPNPFKQLTTINYQLATPGQVSLKIYNISGRLVKTLADRVQGAGEHSVKWDGRDDNGKEVANGVYFYRLNAGPSYQTKRMILLK</sequence>
<reference evidence="3" key="1">
    <citation type="submission" date="2020-07" db="EMBL/GenBank/DDBJ databases">
        <title>Huge and variable diversity of episymbiotic CPR bacteria and DPANN archaea in groundwater ecosystems.</title>
        <authorList>
            <person name="He C.Y."/>
            <person name="Keren R."/>
            <person name="Whittaker M."/>
            <person name="Farag I.F."/>
            <person name="Doudna J."/>
            <person name="Cate J.H.D."/>
            <person name="Banfield J.F."/>
        </authorList>
    </citation>
    <scope>NUCLEOTIDE SEQUENCE</scope>
    <source>
        <strain evidence="3">NC_groundwater_1520_Pr4_B-0.1um_53_5</strain>
    </source>
</reference>
<dbReference type="Pfam" id="PF13860">
    <property type="entry name" value="FlgD_ig"/>
    <property type="match status" value="1"/>
</dbReference>
<dbReference type="AlphaFoldDB" id="A0A933I7A4"/>
<dbReference type="Gene3D" id="2.60.40.4070">
    <property type="match status" value="1"/>
</dbReference>